<dbReference type="Gene3D" id="3.40.1260.10">
    <property type="entry name" value="DsrEFH-like"/>
    <property type="match status" value="1"/>
</dbReference>
<gene>
    <name evidence="2" type="ORF">SKTS_18800</name>
</gene>
<feature type="chain" id="PRO_5026021787" evidence="1">
    <location>
        <begin position="17"/>
        <end position="139"/>
    </location>
</feature>
<proteinExistence type="predicted"/>
<dbReference type="InterPro" id="IPR003787">
    <property type="entry name" value="Sulphur_relay_DsrE/F-like"/>
</dbReference>
<dbReference type="PANTHER" id="PTHR37691">
    <property type="entry name" value="BLR3518 PROTEIN"/>
    <property type="match status" value="1"/>
</dbReference>
<dbReference type="Pfam" id="PF02635">
    <property type="entry name" value="DsrE"/>
    <property type="match status" value="1"/>
</dbReference>
<keyword evidence="3" id="KW-1185">Reference proteome</keyword>
<name>A0A6F8VBF5_9PROT</name>
<dbReference type="AlphaFoldDB" id="A0A6F8VBF5"/>
<keyword evidence="1" id="KW-0732">Signal</keyword>
<reference evidence="3" key="1">
    <citation type="submission" date="2020-03" db="EMBL/GenBank/DDBJ databases">
        <title>Complete genome sequence of sulfur-oxidizing bacterium skT11.</title>
        <authorList>
            <person name="Kanda M."/>
            <person name="Kojima H."/>
            <person name="Fukui M."/>
        </authorList>
    </citation>
    <scope>NUCLEOTIDE SEQUENCE [LARGE SCALE GENOMIC DNA]</scope>
    <source>
        <strain evidence="3">skT11</strain>
    </source>
</reference>
<evidence type="ECO:0000313" key="2">
    <source>
        <dbReference type="EMBL" id="BCB26994.1"/>
    </source>
</evidence>
<organism evidence="2 3">
    <name type="scientific">Sulfurimicrobium lacus</name>
    <dbReference type="NCBI Taxonomy" id="2715678"/>
    <lineage>
        <taxon>Bacteria</taxon>
        <taxon>Pseudomonadati</taxon>
        <taxon>Pseudomonadota</taxon>
        <taxon>Betaproteobacteria</taxon>
        <taxon>Nitrosomonadales</taxon>
        <taxon>Sulfuricellaceae</taxon>
        <taxon>Sulfurimicrobium</taxon>
    </lineage>
</organism>
<feature type="signal peptide" evidence="1">
    <location>
        <begin position="1"/>
        <end position="16"/>
    </location>
</feature>
<evidence type="ECO:0000256" key="1">
    <source>
        <dbReference type="SAM" id="SignalP"/>
    </source>
</evidence>
<protein>
    <submittedName>
        <fullName evidence="2">Uncharacterized protein</fullName>
    </submittedName>
</protein>
<dbReference type="PANTHER" id="PTHR37691:SF1">
    <property type="entry name" value="BLR3518 PROTEIN"/>
    <property type="match status" value="1"/>
</dbReference>
<evidence type="ECO:0000313" key="3">
    <source>
        <dbReference type="Proteomes" id="UP000502260"/>
    </source>
</evidence>
<accession>A0A6F8VBF5</accession>
<dbReference type="EMBL" id="AP022853">
    <property type="protein sequence ID" value="BCB26994.1"/>
    <property type="molecule type" value="Genomic_DNA"/>
</dbReference>
<sequence length="139" mass="15430">MALVILCAIGINASMAADKTAHAARKFHKVVFQVSDDDPRKWNLTLINAKNVQAELGKNNVAIEIVAYGPAIDMLRIESQVEPRVDEAIKSGIKVVACENTMHGLQLTPADMLPHIHYTRTGVVYLMEKQEQGYSYIRP</sequence>
<dbReference type="InterPro" id="IPR027396">
    <property type="entry name" value="DsrEFH-like"/>
</dbReference>
<dbReference type="Proteomes" id="UP000502260">
    <property type="component" value="Chromosome"/>
</dbReference>
<dbReference type="KEGG" id="slac:SKTS_18800"/>
<dbReference type="SUPFAM" id="SSF75169">
    <property type="entry name" value="DsrEFH-like"/>
    <property type="match status" value="1"/>
</dbReference>